<dbReference type="Pfam" id="PF02397">
    <property type="entry name" value="Bac_transf"/>
    <property type="match status" value="1"/>
</dbReference>
<evidence type="ECO:0000313" key="4">
    <source>
        <dbReference type="EMBL" id="ARN55848.1"/>
    </source>
</evidence>
<dbReference type="NCBIfam" id="TIGR00696">
    <property type="entry name" value="wecG_tagA_cpsF"/>
    <property type="match status" value="1"/>
</dbReference>
<feature type="domain" description="Bacterial sugar transferase" evidence="3">
    <location>
        <begin position="64"/>
        <end position="147"/>
    </location>
</feature>
<reference evidence="5" key="1">
    <citation type="submission" date="2017-04" db="EMBL/GenBank/DDBJ databases">
        <title>Comparative genomics and description of representatives of a novel lineage of planctomycetes thriving in anoxic sediments.</title>
        <authorList>
            <person name="Spring S."/>
            <person name="Bunk B."/>
            <person name="Sproer C."/>
        </authorList>
    </citation>
    <scope>NUCLEOTIDE SEQUENCE [LARGE SCALE GENOMIC DNA]</scope>
    <source>
        <strain evidence="5">ST-PulAB-D4</strain>
    </source>
</reference>
<dbReference type="Proteomes" id="UP000193334">
    <property type="component" value="Chromosome"/>
</dbReference>
<dbReference type="EC" id="2.4.1.187" evidence="4"/>
<dbReference type="KEGG" id="pbp:STSP1_00214"/>
<dbReference type="Pfam" id="PF03808">
    <property type="entry name" value="Glyco_tran_WecG"/>
    <property type="match status" value="1"/>
</dbReference>
<evidence type="ECO:0000313" key="5">
    <source>
        <dbReference type="Proteomes" id="UP000193334"/>
    </source>
</evidence>
<sequence>MRRLIDIIVSVIVLILICLPSGIVWAFVSIFAGKDFLTCRIIFGKDFKQVKVCWFGMQSSFFSSLPLFLSLLKGDITLVGTSFYPCEEYSQSQIPEKIAEFKPGIFNLWYVKRHTKIHHAEKTDIDLLQLSGRGLKKDFAIMVKYIPASIYKSDEGSIKDSVTLLDVTFNNCTMNEALRFIQKGVENSAKGMYFFINPDCLNKTFTDKYYFDILRKADYVFPDGVGINIGSKMTGQTLKQNVNGTDMFPLLCSMCEQRGYSIYFLGAKPGIAAKMVSMLKEKYTRLKITGFRDGYFNKDTESESVIDAVNETGAQVLLVAFGVPVQEKWIYENRSRLAPPVVMGVGGLFDFYSGNIKRAPGWLRDLGGEWIYRLIQEPGRMWRRYILGNPVFIRRVQKWKKQLDKG</sequence>
<organism evidence="4 5">
    <name type="scientific">Sedimentisphaera salicampi</name>
    <dbReference type="NCBI Taxonomy" id="1941349"/>
    <lineage>
        <taxon>Bacteria</taxon>
        <taxon>Pseudomonadati</taxon>
        <taxon>Planctomycetota</taxon>
        <taxon>Phycisphaerae</taxon>
        <taxon>Sedimentisphaerales</taxon>
        <taxon>Sedimentisphaeraceae</taxon>
        <taxon>Sedimentisphaera</taxon>
    </lineage>
</organism>
<keyword evidence="1 4" id="KW-0328">Glycosyltransferase</keyword>
<dbReference type="RefSeq" id="WP_085754571.1">
    <property type="nucleotide sequence ID" value="NZ_CP021023.1"/>
</dbReference>
<dbReference type="PANTHER" id="PTHR34136">
    <property type="match status" value="1"/>
</dbReference>
<dbReference type="InterPro" id="IPR003362">
    <property type="entry name" value="Bact_transf"/>
</dbReference>
<dbReference type="GO" id="GO:0047244">
    <property type="term" value="F:N-acetylglucosaminyldiphosphoundecaprenol N-acetyl-beta-D-mannosaminyltransferase activity"/>
    <property type="evidence" value="ECO:0007669"/>
    <property type="project" value="UniProtKB-EC"/>
</dbReference>
<dbReference type="InterPro" id="IPR004629">
    <property type="entry name" value="WecG_TagA_CpsF"/>
</dbReference>
<evidence type="ECO:0000256" key="1">
    <source>
        <dbReference type="ARBA" id="ARBA00022676"/>
    </source>
</evidence>
<evidence type="ECO:0000259" key="3">
    <source>
        <dbReference type="Pfam" id="PF02397"/>
    </source>
</evidence>
<dbReference type="AlphaFoldDB" id="A0A1W6LJ76"/>
<name>A0A1W6LJ76_9BACT</name>
<keyword evidence="2 4" id="KW-0808">Transferase</keyword>
<dbReference type="CDD" id="cd06533">
    <property type="entry name" value="Glyco_transf_WecG_TagA"/>
    <property type="match status" value="1"/>
</dbReference>
<accession>A0A1W6LJ76</accession>
<evidence type="ECO:0000256" key="2">
    <source>
        <dbReference type="ARBA" id="ARBA00022679"/>
    </source>
</evidence>
<dbReference type="STRING" id="1941349.STSP1_00214"/>
<protein>
    <submittedName>
        <fullName evidence="4">N-acetylmannosaminyltransferase</fullName>
        <ecNumber evidence="4">2.4.1.187</ecNumber>
    </submittedName>
</protein>
<dbReference type="EMBL" id="CP021023">
    <property type="protein sequence ID" value="ARN55848.1"/>
    <property type="molecule type" value="Genomic_DNA"/>
</dbReference>
<dbReference type="PANTHER" id="PTHR34136:SF1">
    <property type="entry name" value="UDP-N-ACETYL-D-MANNOSAMINURONIC ACID TRANSFERASE"/>
    <property type="match status" value="1"/>
</dbReference>
<proteinExistence type="predicted"/>
<gene>
    <name evidence="4" type="primary">tagA</name>
    <name evidence="4" type="ORF">STSP1_00214</name>
</gene>
<keyword evidence="5" id="KW-1185">Reference proteome</keyword>